<protein>
    <recommendedName>
        <fullName evidence="4">Lipoprotein</fullName>
    </recommendedName>
</protein>
<proteinExistence type="predicted"/>
<feature type="chain" id="PRO_5027045156" description="Lipoprotein" evidence="1">
    <location>
        <begin position="21"/>
        <end position="128"/>
    </location>
</feature>
<dbReference type="EMBL" id="WIXJ01000002">
    <property type="protein sequence ID" value="MQY50825.1"/>
    <property type="molecule type" value="Genomic_DNA"/>
</dbReference>
<accession>A0A6L5JTU0</accession>
<evidence type="ECO:0000256" key="1">
    <source>
        <dbReference type="SAM" id="SignalP"/>
    </source>
</evidence>
<comment type="caution">
    <text evidence="2">The sequence shown here is derived from an EMBL/GenBank/DDBJ whole genome shotgun (WGS) entry which is preliminary data.</text>
</comment>
<dbReference type="Proteomes" id="UP000480275">
    <property type="component" value="Unassembled WGS sequence"/>
</dbReference>
<organism evidence="2 3">
    <name type="scientific">Rhodocyclus tenuis</name>
    <name type="common">Rhodospirillum tenue</name>
    <dbReference type="NCBI Taxonomy" id="1066"/>
    <lineage>
        <taxon>Bacteria</taxon>
        <taxon>Pseudomonadati</taxon>
        <taxon>Pseudomonadota</taxon>
        <taxon>Betaproteobacteria</taxon>
        <taxon>Rhodocyclales</taxon>
        <taxon>Rhodocyclaceae</taxon>
        <taxon>Rhodocyclus</taxon>
    </lineage>
</organism>
<keyword evidence="1" id="KW-0732">Signal</keyword>
<sequence>MMSKSTLIAIAASAALTACATTESRDVSPAFGFTDDAGKSHFVTGHIVKTYDDNFFTTSRAYKLIVQDSGATVIEGPLDPYSFAGTAAGAIGQKPAVAHCTSVQKSPQWWDVTCEIAVEGKVVGKLTF</sequence>
<name>A0A6L5JTU0_RHOTE</name>
<dbReference type="PROSITE" id="PS51257">
    <property type="entry name" value="PROKAR_LIPOPROTEIN"/>
    <property type="match status" value="1"/>
</dbReference>
<evidence type="ECO:0000313" key="3">
    <source>
        <dbReference type="Proteomes" id="UP000480275"/>
    </source>
</evidence>
<gene>
    <name evidence="2" type="ORF">GHK24_03395</name>
</gene>
<dbReference type="AlphaFoldDB" id="A0A6L5JTU0"/>
<reference evidence="2 3" key="1">
    <citation type="submission" date="2019-10" db="EMBL/GenBank/DDBJ databases">
        <title>Whole-genome sequence of the purple nonsulfur photosynthetic bacterium Rhodocyclus tenuis.</title>
        <authorList>
            <person name="Kyndt J.A."/>
            <person name="Meyer T.E."/>
        </authorList>
    </citation>
    <scope>NUCLEOTIDE SEQUENCE [LARGE SCALE GENOMIC DNA]</scope>
    <source>
        <strain evidence="2 3">DSM 110</strain>
    </source>
</reference>
<evidence type="ECO:0008006" key="4">
    <source>
        <dbReference type="Google" id="ProtNLM"/>
    </source>
</evidence>
<feature type="signal peptide" evidence="1">
    <location>
        <begin position="1"/>
        <end position="20"/>
    </location>
</feature>
<evidence type="ECO:0000313" key="2">
    <source>
        <dbReference type="EMBL" id="MQY50825.1"/>
    </source>
</evidence>